<dbReference type="Proteomes" id="UP000298588">
    <property type="component" value="Chromosome"/>
</dbReference>
<dbReference type="AlphaFoldDB" id="A0A4D7QJM8"/>
<evidence type="ECO:0000313" key="3">
    <source>
        <dbReference type="EMBL" id="QCK87788.1"/>
    </source>
</evidence>
<keyword evidence="4" id="KW-1185">Reference proteome</keyword>
<dbReference type="RefSeq" id="WP_137101116.1">
    <property type="nucleotide sequence ID" value="NZ_CP039865.1"/>
</dbReference>
<dbReference type="PROSITE" id="PS00166">
    <property type="entry name" value="ENOYL_COA_HYDRATASE"/>
    <property type="match status" value="1"/>
</dbReference>
<evidence type="ECO:0000256" key="2">
    <source>
        <dbReference type="RuleBase" id="RU003707"/>
    </source>
</evidence>
<protein>
    <submittedName>
        <fullName evidence="3">Enoyl-CoA hydratase</fullName>
    </submittedName>
</protein>
<proteinExistence type="inferred from homology"/>
<evidence type="ECO:0000313" key="4">
    <source>
        <dbReference type="Proteomes" id="UP000298588"/>
    </source>
</evidence>
<dbReference type="GO" id="GO:0003824">
    <property type="term" value="F:catalytic activity"/>
    <property type="evidence" value="ECO:0007669"/>
    <property type="project" value="InterPro"/>
</dbReference>
<dbReference type="InterPro" id="IPR029045">
    <property type="entry name" value="ClpP/crotonase-like_dom_sf"/>
</dbReference>
<dbReference type="KEGG" id="paqt:E8L99_19535"/>
<dbReference type="EMBL" id="CP039865">
    <property type="protein sequence ID" value="QCK87788.1"/>
    <property type="molecule type" value="Genomic_DNA"/>
</dbReference>
<dbReference type="SUPFAM" id="SSF52096">
    <property type="entry name" value="ClpP/crotonase"/>
    <property type="match status" value="1"/>
</dbReference>
<name>A0A4D7QJM8_9HYPH</name>
<dbReference type="InterPro" id="IPR018376">
    <property type="entry name" value="Enoyl-CoA_hyd/isom_CS"/>
</dbReference>
<dbReference type="InterPro" id="IPR051683">
    <property type="entry name" value="Enoyl-CoA_Hydratase/Isomerase"/>
</dbReference>
<accession>A0A4D7QJM8</accession>
<dbReference type="InterPro" id="IPR014748">
    <property type="entry name" value="Enoyl-CoA_hydra_C"/>
</dbReference>
<dbReference type="OrthoDB" id="9781757at2"/>
<comment type="similarity">
    <text evidence="1 2">Belongs to the enoyl-CoA hydratase/isomerase family.</text>
</comment>
<dbReference type="PANTHER" id="PTHR42964:SF1">
    <property type="entry name" value="POLYKETIDE BIOSYNTHESIS ENOYL-COA HYDRATASE PKSH-RELATED"/>
    <property type="match status" value="1"/>
</dbReference>
<gene>
    <name evidence="3" type="ORF">E8L99_19535</name>
</gene>
<dbReference type="Gene3D" id="3.90.226.10">
    <property type="entry name" value="2-enoyl-CoA Hydratase, Chain A, domain 1"/>
    <property type="match status" value="1"/>
</dbReference>
<dbReference type="PANTHER" id="PTHR42964">
    <property type="entry name" value="ENOYL-COA HYDRATASE"/>
    <property type="match status" value="1"/>
</dbReference>
<sequence length="261" mass="26904">MSEDVVVVSVEGPVATVRLNRPKQLNVLDVAMGEGLVAAMSDLSANKKVRVVVLAGAGRSFMAGGDLTLFHQDLMNAPAAATRLIDLFHKAIGAMRAMPQPIIAALQGPVAGGGLGLAMACDLAIAADNATFLSAYTKIGTSPDGGTTWSLTRLLGPRVAMEMMLTNDPMDAATALRLGLVNKVVAPDQLEAEALALAARIAGGANGANAAVKRLVGLATTGTLADQLAAEKASFIERAGSADFREGISAFIERRPARFEP</sequence>
<dbReference type="Gene3D" id="1.10.12.10">
    <property type="entry name" value="Lyase 2-enoyl-coa Hydratase, Chain A, domain 2"/>
    <property type="match status" value="1"/>
</dbReference>
<dbReference type="Pfam" id="PF00378">
    <property type="entry name" value="ECH_1"/>
    <property type="match status" value="1"/>
</dbReference>
<dbReference type="InterPro" id="IPR001753">
    <property type="entry name" value="Enoyl-CoA_hydra/iso"/>
</dbReference>
<reference evidence="3 4" key="1">
    <citation type="submission" date="2019-04" db="EMBL/GenBank/DDBJ databases">
        <title>Phreatobacter aquaticus sp. nov.</title>
        <authorList>
            <person name="Choi A."/>
            <person name="Baek K."/>
        </authorList>
    </citation>
    <scope>NUCLEOTIDE SEQUENCE [LARGE SCALE GENOMIC DNA]</scope>
    <source>
        <strain evidence="3 4">NMCR1094</strain>
    </source>
</reference>
<dbReference type="CDD" id="cd06558">
    <property type="entry name" value="crotonase-like"/>
    <property type="match status" value="1"/>
</dbReference>
<organism evidence="3 4">
    <name type="scientific">Phreatobacter aquaticus</name>
    <dbReference type="NCBI Taxonomy" id="2570229"/>
    <lineage>
        <taxon>Bacteria</taxon>
        <taxon>Pseudomonadati</taxon>
        <taxon>Pseudomonadota</taxon>
        <taxon>Alphaproteobacteria</taxon>
        <taxon>Hyphomicrobiales</taxon>
        <taxon>Phreatobacteraceae</taxon>
        <taxon>Phreatobacter</taxon>
    </lineage>
</organism>
<evidence type="ECO:0000256" key="1">
    <source>
        <dbReference type="ARBA" id="ARBA00005254"/>
    </source>
</evidence>